<sequence>MVPWEFYSYAPNANTSKTPPSYPMCGFQKGAKRVQITEGR</sequence>
<comment type="caution">
    <text evidence="1">The sequence shown here is derived from an EMBL/GenBank/DDBJ whole genome shotgun (WGS) entry which is preliminary data.</text>
</comment>
<evidence type="ECO:0000313" key="1">
    <source>
        <dbReference type="EMBL" id="OMO61417.1"/>
    </source>
</evidence>
<dbReference type="EMBL" id="AWWV01013470">
    <property type="protein sequence ID" value="OMO61417.1"/>
    <property type="molecule type" value="Genomic_DNA"/>
</dbReference>
<dbReference type="AlphaFoldDB" id="A0A1R3GTP9"/>
<protein>
    <submittedName>
        <fullName evidence="1">Uncharacterized protein</fullName>
    </submittedName>
</protein>
<accession>A0A1R3GTP9</accession>
<proteinExistence type="predicted"/>
<reference evidence="1 2" key="1">
    <citation type="submission" date="2013-09" db="EMBL/GenBank/DDBJ databases">
        <title>Corchorus capsularis genome sequencing.</title>
        <authorList>
            <person name="Alam M."/>
            <person name="Haque M.S."/>
            <person name="Islam M.S."/>
            <person name="Emdad E.M."/>
            <person name="Islam M.M."/>
            <person name="Ahmed B."/>
            <person name="Halim A."/>
            <person name="Hossen Q.M.M."/>
            <person name="Hossain M.Z."/>
            <person name="Ahmed R."/>
            <person name="Khan M.M."/>
            <person name="Islam R."/>
            <person name="Rashid M.M."/>
            <person name="Khan S.A."/>
            <person name="Rahman M.S."/>
            <person name="Alam M."/>
        </authorList>
    </citation>
    <scope>NUCLEOTIDE SEQUENCE [LARGE SCALE GENOMIC DNA]</scope>
    <source>
        <strain evidence="2">cv. CVL-1</strain>
        <tissue evidence="1">Whole seedling</tissue>
    </source>
</reference>
<gene>
    <name evidence="1" type="ORF">CCACVL1_23542</name>
</gene>
<dbReference type="Proteomes" id="UP000188268">
    <property type="component" value="Unassembled WGS sequence"/>
</dbReference>
<organism evidence="1 2">
    <name type="scientific">Corchorus capsularis</name>
    <name type="common">Jute</name>
    <dbReference type="NCBI Taxonomy" id="210143"/>
    <lineage>
        <taxon>Eukaryota</taxon>
        <taxon>Viridiplantae</taxon>
        <taxon>Streptophyta</taxon>
        <taxon>Embryophyta</taxon>
        <taxon>Tracheophyta</taxon>
        <taxon>Spermatophyta</taxon>
        <taxon>Magnoliopsida</taxon>
        <taxon>eudicotyledons</taxon>
        <taxon>Gunneridae</taxon>
        <taxon>Pentapetalae</taxon>
        <taxon>rosids</taxon>
        <taxon>malvids</taxon>
        <taxon>Malvales</taxon>
        <taxon>Malvaceae</taxon>
        <taxon>Grewioideae</taxon>
        <taxon>Apeibeae</taxon>
        <taxon>Corchorus</taxon>
    </lineage>
</organism>
<dbReference type="Gramene" id="OMO61417">
    <property type="protein sequence ID" value="OMO61417"/>
    <property type="gene ID" value="CCACVL1_23542"/>
</dbReference>
<keyword evidence="2" id="KW-1185">Reference proteome</keyword>
<evidence type="ECO:0000313" key="2">
    <source>
        <dbReference type="Proteomes" id="UP000188268"/>
    </source>
</evidence>
<name>A0A1R3GTP9_COCAP</name>